<dbReference type="Proteomes" id="UP000660729">
    <property type="component" value="Unassembled WGS sequence"/>
</dbReference>
<protein>
    <submittedName>
        <fullName evidence="2">Putative oxidoreductase</fullName>
    </submittedName>
</protein>
<accession>A0A8H6RMZ8</accession>
<dbReference type="OrthoDB" id="7289984at2759"/>
<dbReference type="PANTHER" id="PTHR45458">
    <property type="entry name" value="SHORT-CHAIN DEHYDROGENASE/REDUCTASE SDR"/>
    <property type="match status" value="1"/>
</dbReference>
<gene>
    <name evidence="2" type="ORF">HII31_04862</name>
</gene>
<evidence type="ECO:0000313" key="2">
    <source>
        <dbReference type="EMBL" id="KAF7193793.1"/>
    </source>
</evidence>
<dbReference type="InterPro" id="IPR052184">
    <property type="entry name" value="SDR_enzymes"/>
</dbReference>
<dbReference type="GO" id="GO:0016616">
    <property type="term" value="F:oxidoreductase activity, acting on the CH-OH group of donors, NAD or NADP as acceptor"/>
    <property type="evidence" value="ECO:0007669"/>
    <property type="project" value="TreeGrafter"/>
</dbReference>
<evidence type="ECO:0000313" key="3">
    <source>
        <dbReference type="Proteomes" id="UP000660729"/>
    </source>
</evidence>
<dbReference type="Pfam" id="PF00106">
    <property type="entry name" value="adh_short"/>
    <property type="match status" value="1"/>
</dbReference>
<comment type="caution">
    <text evidence="2">The sequence shown here is derived from an EMBL/GenBank/DDBJ whole genome shotgun (WGS) entry which is preliminary data.</text>
</comment>
<name>A0A8H6RMZ8_9PEZI</name>
<dbReference type="PRINTS" id="PR00081">
    <property type="entry name" value="GDHRDH"/>
</dbReference>
<dbReference type="Gene3D" id="3.40.50.720">
    <property type="entry name" value="NAD(P)-binding Rossmann-like Domain"/>
    <property type="match status" value="1"/>
</dbReference>
<reference evidence="2" key="1">
    <citation type="submission" date="2020-04" db="EMBL/GenBank/DDBJ databases">
        <title>Draft genome resource of the tomato pathogen Pseudocercospora fuligena.</title>
        <authorList>
            <person name="Zaccaron A."/>
        </authorList>
    </citation>
    <scope>NUCLEOTIDE SEQUENCE</scope>
    <source>
        <strain evidence="2">PF001</strain>
    </source>
</reference>
<sequence>MSTYLITGTSRGIGLELVKQLIALPAAQVAKIFAVTRSPSEGLQQLIVKSEGRVVNIIIDDISKESSAEKGVAEVKRHGAESIDVLVNNAGIMPFAPSIRDMSGDSLRDTLNVNLVSAHVMTLAFFPLLQKGREKKVINISTTMGSIAMTRDYSFAPTQAYKISKAGMNMLNAQWAMEFEKEGFTFLAVSPGVSIVSEVHFWFLADLIAVAANRLGLTECGSAGEHRRGKCQRHHPQQYACAKWQVRHYQGPWMGECPGAEQISRRREPIVRTYTQYATHWPCQASGGPGLAHSRPF</sequence>
<dbReference type="PRINTS" id="PR00080">
    <property type="entry name" value="SDRFAMILY"/>
</dbReference>
<dbReference type="PANTHER" id="PTHR45458:SF1">
    <property type="entry name" value="SHORT CHAIN DEHYDROGENASE"/>
    <property type="match status" value="1"/>
</dbReference>
<proteinExistence type="inferred from homology"/>
<organism evidence="2 3">
    <name type="scientific">Pseudocercospora fuligena</name>
    <dbReference type="NCBI Taxonomy" id="685502"/>
    <lineage>
        <taxon>Eukaryota</taxon>
        <taxon>Fungi</taxon>
        <taxon>Dikarya</taxon>
        <taxon>Ascomycota</taxon>
        <taxon>Pezizomycotina</taxon>
        <taxon>Dothideomycetes</taxon>
        <taxon>Dothideomycetidae</taxon>
        <taxon>Mycosphaerellales</taxon>
        <taxon>Mycosphaerellaceae</taxon>
        <taxon>Pseudocercospora</taxon>
    </lineage>
</organism>
<keyword evidence="3" id="KW-1185">Reference proteome</keyword>
<dbReference type="SUPFAM" id="SSF51735">
    <property type="entry name" value="NAD(P)-binding Rossmann-fold domains"/>
    <property type="match status" value="1"/>
</dbReference>
<comment type="similarity">
    <text evidence="1">Belongs to the short-chain dehydrogenases/reductases (SDR) family.</text>
</comment>
<evidence type="ECO:0000256" key="1">
    <source>
        <dbReference type="RuleBase" id="RU000363"/>
    </source>
</evidence>
<dbReference type="InterPro" id="IPR002347">
    <property type="entry name" value="SDR_fam"/>
</dbReference>
<dbReference type="AlphaFoldDB" id="A0A8H6RMZ8"/>
<dbReference type="InterPro" id="IPR036291">
    <property type="entry name" value="NAD(P)-bd_dom_sf"/>
</dbReference>
<dbReference type="EMBL" id="JABCIY010000071">
    <property type="protein sequence ID" value="KAF7193793.1"/>
    <property type="molecule type" value="Genomic_DNA"/>
</dbReference>